<dbReference type="Proteomes" id="UP000241769">
    <property type="component" value="Unassembled WGS sequence"/>
</dbReference>
<sequence length="153" mass="17704">MELLPEDIEKYAAIQLLEMHRAWLNITNFSILNLNFESAIIPGGNSTVDETVPTLLAREPSLPHFLHPRDYKTHQAVSGPSNRTKHSSETQVIYLWRSMVWSGRIHGIIHRDRFLTFGLKLTEDTPLIQRRLSANCSNDKRNDRCHGRVEAWF</sequence>
<keyword evidence="2" id="KW-1185">Reference proteome</keyword>
<protein>
    <submittedName>
        <fullName evidence="1">Uncharacterized protein</fullName>
    </submittedName>
</protein>
<dbReference type="EMBL" id="MDYQ01000075">
    <property type="protein sequence ID" value="PRP83840.1"/>
    <property type="molecule type" value="Genomic_DNA"/>
</dbReference>
<comment type="caution">
    <text evidence="1">The sequence shown here is derived from an EMBL/GenBank/DDBJ whole genome shotgun (WGS) entry which is preliminary data.</text>
</comment>
<organism evidence="1 2">
    <name type="scientific">Planoprotostelium fungivorum</name>
    <dbReference type="NCBI Taxonomy" id="1890364"/>
    <lineage>
        <taxon>Eukaryota</taxon>
        <taxon>Amoebozoa</taxon>
        <taxon>Evosea</taxon>
        <taxon>Variosea</taxon>
        <taxon>Cavosteliida</taxon>
        <taxon>Cavosteliaceae</taxon>
        <taxon>Planoprotostelium</taxon>
    </lineage>
</organism>
<dbReference type="AlphaFoldDB" id="A0A2P6NIQ8"/>
<reference evidence="1 2" key="1">
    <citation type="journal article" date="2018" name="Genome Biol. Evol.">
        <title>Multiple Roots of Fruiting Body Formation in Amoebozoa.</title>
        <authorList>
            <person name="Hillmann F."/>
            <person name="Forbes G."/>
            <person name="Novohradska S."/>
            <person name="Ferling I."/>
            <person name="Riege K."/>
            <person name="Groth M."/>
            <person name="Westermann M."/>
            <person name="Marz M."/>
            <person name="Spaller T."/>
            <person name="Winckler T."/>
            <person name="Schaap P."/>
            <person name="Glockner G."/>
        </authorList>
    </citation>
    <scope>NUCLEOTIDE SEQUENCE [LARGE SCALE GENOMIC DNA]</scope>
    <source>
        <strain evidence="1 2">Jena</strain>
    </source>
</reference>
<evidence type="ECO:0000313" key="1">
    <source>
        <dbReference type="EMBL" id="PRP83840.1"/>
    </source>
</evidence>
<name>A0A2P6NIQ8_9EUKA</name>
<gene>
    <name evidence="1" type="ORF">PROFUN_08955</name>
</gene>
<accession>A0A2P6NIQ8</accession>
<dbReference type="InParanoid" id="A0A2P6NIQ8"/>
<proteinExistence type="predicted"/>
<evidence type="ECO:0000313" key="2">
    <source>
        <dbReference type="Proteomes" id="UP000241769"/>
    </source>
</evidence>